<evidence type="ECO:0000256" key="1">
    <source>
        <dbReference type="ARBA" id="ARBA00004167"/>
    </source>
</evidence>
<evidence type="ECO:0000256" key="2">
    <source>
        <dbReference type="ARBA" id="ARBA00007862"/>
    </source>
</evidence>
<dbReference type="NCBIfam" id="TIGR01932">
    <property type="entry name" value="hflC"/>
    <property type="match status" value="1"/>
</dbReference>
<organism evidence="8 9">
    <name type="scientific">Geothermobacter hydrogeniphilus</name>
    <dbReference type="NCBI Taxonomy" id="1969733"/>
    <lineage>
        <taxon>Bacteria</taxon>
        <taxon>Pseudomonadati</taxon>
        <taxon>Thermodesulfobacteriota</taxon>
        <taxon>Desulfuromonadia</taxon>
        <taxon>Desulfuromonadales</taxon>
        <taxon>Geothermobacteraceae</taxon>
        <taxon>Geothermobacter</taxon>
    </lineage>
</organism>
<dbReference type="CDD" id="cd03405">
    <property type="entry name" value="SPFH_HflC"/>
    <property type="match status" value="1"/>
</dbReference>
<keyword evidence="4" id="KW-1133">Transmembrane helix</keyword>
<evidence type="ECO:0000259" key="7">
    <source>
        <dbReference type="SMART" id="SM00244"/>
    </source>
</evidence>
<dbReference type="GO" id="GO:0016020">
    <property type="term" value="C:membrane"/>
    <property type="evidence" value="ECO:0007669"/>
    <property type="project" value="UniProtKB-SubCell"/>
</dbReference>
<gene>
    <name evidence="8" type="ORF">B5V00_00960</name>
</gene>
<sequence length="315" mass="35946">MKAPILIVVVALAVILASSSLYVVNEAEQAIVTQFGKPVGDVSTPGLHFKIPFIQNVNRFEKRILKWDGDPNQIPTKDKRFIWVDTTARWRIVDPLLFFKTVATERGAQSRLDDIIDSVVRDAVSERLLVELVRGKDYKPQKQEAEKFVVEGVEIRPEQLVGREEILAGLLAKAQASTPEYGIELIDVQIKRINYVEQVRKRVYERMINERKKVAAKYRSEGEGEQAEILGRMNRELKGITSGALRKALEIRGKADAEAAAIYAGAYNRDPEFYSFLRTLESYKKTIRENGRLVISTDSDFYRYLKELAPKDTRR</sequence>
<name>A0A1X0YE32_9BACT</name>
<dbReference type="SMART" id="SM00244">
    <property type="entry name" value="PHB"/>
    <property type="match status" value="1"/>
</dbReference>
<comment type="caution">
    <text evidence="8">The sequence shown here is derived from an EMBL/GenBank/DDBJ whole genome shotgun (WGS) entry which is preliminary data.</text>
</comment>
<dbReference type="AlphaFoldDB" id="A0A1X0YE32"/>
<reference evidence="8 9" key="1">
    <citation type="submission" date="2017-03" db="EMBL/GenBank/DDBJ databases">
        <title>Genome sequence of Geothermobacter sp. EPR-M, Deep-Sea Iron Reducer.</title>
        <authorList>
            <person name="Tully B."/>
            <person name="Savalia P."/>
            <person name="Abuyen K."/>
            <person name="Baughan C."/>
            <person name="Romero E."/>
            <person name="Ronkowski C."/>
            <person name="Torres B."/>
            <person name="Tremblay J."/>
            <person name="Trujillo A."/>
            <person name="Tyler M."/>
            <person name="Perez-Rodriguez I."/>
            <person name="Amend J."/>
        </authorList>
    </citation>
    <scope>NUCLEOTIDE SEQUENCE [LARGE SCALE GENOMIC DNA]</scope>
    <source>
        <strain evidence="8 9">EPR-M</strain>
    </source>
</reference>
<keyword evidence="3" id="KW-0812">Transmembrane</keyword>
<accession>A0A1X0YE32</accession>
<comment type="function">
    <text evidence="6">HflC and HflK could regulate a protease.</text>
</comment>
<dbReference type="Pfam" id="PF01145">
    <property type="entry name" value="Band_7"/>
    <property type="match status" value="1"/>
</dbReference>
<evidence type="ECO:0000313" key="8">
    <source>
        <dbReference type="EMBL" id="ORJ63465.1"/>
    </source>
</evidence>
<dbReference type="EMBL" id="NAAD01000001">
    <property type="protein sequence ID" value="ORJ63465.1"/>
    <property type="molecule type" value="Genomic_DNA"/>
</dbReference>
<evidence type="ECO:0000256" key="6">
    <source>
        <dbReference type="PIRNR" id="PIRNR005651"/>
    </source>
</evidence>
<evidence type="ECO:0000256" key="5">
    <source>
        <dbReference type="ARBA" id="ARBA00023136"/>
    </source>
</evidence>
<evidence type="ECO:0000256" key="4">
    <source>
        <dbReference type="ARBA" id="ARBA00022989"/>
    </source>
</evidence>
<dbReference type="OrthoDB" id="9812991at2"/>
<keyword evidence="5" id="KW-0472">Membrane</keyword>
<proteinExistence type="inferred from homology"/>
<evidence type="ECO:0000256" key="3">
    <source>
        <dbReference type="ARBA" id="ARBA00022692"/>
    </source>
</evidence>
<dbReference type="PIRSF" id="PIRSF005651">
    <property type="entry name" value="HflC"/>
    <property type="match status" value="1"/>
</dbReference>
<dbReference type="InterPro" id="IPR001107">
    <property type="entry name" value="Band_7"/>
</dbReference>
<evidence type="ECO:0000313" key="9">
    <source>
        <dbReference type="Proteomes" id="UP000193136"/>
    </source>
</evidence>
<dbReference type="Gene3D" id="3.30.479.30">
    <property type="entry name" value="Band 7 domain"/>
    <property type="match status" value="1"/>
</dbReference>
<feature type="domain" description="Band 7" evidence="7">
    <location>
        <begin position="19"/>
        <end position="207"/>
    </location>
</feature>
<comment type="subcellular location">
    <subcellularLocation>
        <location evidence="1">Membrane</location>
        <topology evidence="1">Single-pass membrane protein</topology>
    </subcellularLocation>
</comment>
<dbReference type="InterPro" id="IPR036013">
    <property type="entry name" value="Band_7/SPFH_dom_sf"/>
</dbReference>
<dbReference type="STRING" id="1969733.B5V00_00960"/>
<dbReference type="PANTHER" id="PTHR42911">
    <property type="entry name" value="MODULATOR OF FTSH PROTEASE HFLC"/>
    <property type="match status" value="1"/>
</dbReference>
<dbReference type="Proteomes" id="UP000193136">
    <property type="component" value="Unassembled WGS sequence"/>
</dbReference>
<dbReference type="RefSeq" id="WP_085008579.1">
    <property type="nucleotide sequence ID" value="NZ_NAAD01000001.1"/>
</dbReference>
<dbReference type="SUPFAM" id="SSF117892">
    <property type="entry name" value="Band 7/SPFH domain"/>
    <property type="match status" value="1"/>
</dbReference>
<comment type="similarity">
    <text evidence="2 6">Belongs to the band 7/mec-2 family. HflC subfamily.</text>
</comment>
<protein>
    <recommendedName>
        <fullName evidence="6">Protein HflC</fullName>
    </recommendedName>
</protein>
<dbReference type="PANTHER" id="PTHR42911:SF1">
    <property type="entry name" value="MODULATOR OF FTSH PROTEASE HFLC"/>
    <property type="match status" value="1"/>
</dbReference>
<dbReference type="InterPro" id="IPR010200">
    <property type="entry name" value="HflC"/>
</dbReference>
<keyword evidence="9" id="KW-1185">Reference proteome</keyword>